<feature type="transmembrane region" description="Helical" evidence="2">
    <location>
        <begin position="6"/>
        <end position="32"/>
    </location>
</feature>
<keyword evidence="2" id="KW-1133">Transmembrane helix</keyword>
<dbReference type="EMBL" id="BK015385">
    <property type="protein sequence ID" value="DAE04321.1"/>
    <property type="molecule type" value="Genomic_DNA"/>
</dbReference>
<keyword evidence="2" id="KW-0812">Transmembrane</keyword>
<feature type="compositionally biased region" description="Low complexity" evidence="1">
    <location>
        <begin position="39"/>
        <end position="63"/>
    </location>
</feature>
<proteinExistence type="predicted"/>
<evidence type="ECO:0000256" key="2">
    <source>
        <dbReference type="SAM" id="Phobius"/>
    </source>
</evidence>
<reference evidence="3" key="1">
    <citation type="journal article" date="2021" name="Proc. Natl. Acad. Sci. U.S.A.">
        <title>A Catalog of Tens of Thousands of Viruses from Human Metagenomes Reveals Hidden Associations with Chronic Diseases.</title>
        <authorList>
            <person name="Tisza M.J."/>
            <person name="Buck C.B."/>
        </authorList>
    </citation>
    <scope>NUCLEOTIDE SEQUENCE</scope>
    <source>
        <strain evidence="3">CtFPV8</strain>
    </source>
</reference>
<evidence type="ECO:0000313" key="3">
    <source>
        <dbReference type="EMBL" id="DAE04321.1"/>
    </source>
</evidence>
<organism evidence="3">
    <name type="scientific">Myoviridae sp. ctFPV8</name>
    <dbReference type="NCBI Taxonomy" id="2825068"/>
    <lineage>
        <taxon>Viruses</taxon>
        <taxon>Duplodnaviria</taxon>
        <taxon>Heunggongvirae</taxon>
        <taxon>Uroviricota</taxon>
        <taxon>Caudoviricetes</taxon>
    </lineage>
</organism>
<accession>A0A8S5PD62</accession>
<protein>
    <submittedName>
        <fullName evidence="3">Uncharacterized protein</fullName>
    </submittedName>
</protein>
<feature type="region of interest" description="Disordered" evidence="1">
    <location>
        <begin position="38"/>
        <end position="64"/>
    </location>
</feature>
<keyword evidence="2" id="KW-0472">Membrane</keyword>
<name>A0A8S5PD62_9CAUD</name>
<evidence type="ECO:0000256" key="1">
    <source>
        <dbReference type="SAM" id="MobiDB-lite"/>
    </source>
</evidence>
<sequence>MIELTVFAYLIAHGALWFVLIGFVIYVVYLILFGKRGDSPSPSQSYNSTSSSNATSSSNTVNNKAPVERNYEGYIEHGETILLKSLGKKNKKNRPNTYDCYNERWDDNTGHFAQLFTYEKPLTFFEPKHIETDSIHIEDYDKHIEILTIQYLYSTIDKPNTLNDYKIEKYLPIKVDSSVKQDKGWMVTLAMIVVDYKHDTTFIPTYDLIINNKVYLYGKYKTEMACAAYEKNKECDILDIQDDSDELNYNVITNLYFYFEHSNEDYFDFLKRNNFNYKYIDAMKKVNSDMSKLFNSDADLILKHWNDSNIQKDDIYLCGMYHFINSEMDFEVRSYAVIREVPLTH</sequence>